<gene>
    <name evidence="1" type="ORF">O181_080787</name>
</gene>
<feature type="non-terminal residue" evidence="1">
    <location>
        <position position="189"/>
    </location>
</feature>
<dbReference type="AlphaFoldDB" id="A0A9Q3FMA1"/>
<evidence type="ECO:0000313" key="2">
    <source>
        <dbReference type="Proteomes" id="UP000765509"/>
    </source>
</evidence>
<dbReference type="Gene3D" id="1.10.10.10">
    <property type="entry name" value="Winged helix-like DNA-binding domain superfamily/Winged helix DNA-binding domain"/>
    <property type="match status" value="1"/>
</dbReference>
<dbReference type="Gene3D" id="3.30.420.10">
    <property type="entry name" value="Ribonuclease H-like superfamily/Ribonuclease H"/>
    <property type="match status" value="1"/>
</dbReference>
<reference evidence="1" key="1">
    <citation type="submission" date="2021-03" db="EMBL/GenBank/DDBJ databases">
        <title>Draft genome sequence of rust myrtle Austropuccinia psidii MF-1, a brazilian biotype.</title>
        <authorList>
            <person name="Quecine M.C."/>
            <person name="Pachon D.M.R."/>
            <person name="Bonatelli M.L."/>
            <person name="Correr F.H."/>
            <person name="Franceschini L.M."/>
            <person name="Leite T.F."/>
            <person name="Margarido G.R.A."/>
            <person name="Almeida C.A."/>
            <person name="Ferrarezi J.A."/>
            <person name="Labate C.A."/>
        </authorList>
    </citation>
    <scope>NUCLEOTIDE SEQUENCE</scope>
    <source>
        <strain evidence="1">MF-1</strain>
    </source>
</reference>
<dbReference type="GO" id="GO:0003676">
    <property type="term" value="F:nucleic acid binding"/>
    <property type="evidence" value="ECO:0007669"/>
    <property type="project" value="InterPro"/>
</dbReference>
<comment type="caution">
    <text evidence="1">The sequence shown here is derived from an EMBL/GenBank/DDBJ whole genome shotgun (WGS) entry which is preliminary data.</text>
</comment>
<proteinExistence type="predicted"/>
<dbReference type="EMBL" id="AVOT02045730">
    <property type="protein sequence ID" value="MBW0541072.1"/>
    <property type="molecule type" value="Genomic_DNA"/>
</dbReference>
<protein>
    <recommendedName>
        <fullName evidence="3">Transposase Tc1-like domain-containing protein</fullName>
    </recommendedName>
</protein>
<dbReference type="PANTHER" id="PTHR46068:SF1">
    <property type="entry name" value="TRANSPOSASE IS30-LIKE HTH DOMAIN-CONTAINING PROTEIN"/>
    <property type="match status" value="1"/>
</dbReference>
<dbReference type="InterPro" id="IPR036388">
    <property type="entry name" value="WH-like_DNA-bd_sf"/>
</dbReference>
<dbReference type="SUPFAM" id="SSF46689">
    <property type="entry name" value="Homeodomain-like"/>
    <property type="match status" value="1"/>
</dbReference>
<evidence type="ECO:0000313" key="1">
    <source>
        <dbReference type="EMBL" id="MBW0541072.1"/>
    </source>
</evidence>
<dbReference type="PANTHER" id="PTHR46068">
    <property type="entry name" value="PROTEIN CBG27172"/>
    <property type="match status" value="1"/>
</dbReference>
<keyword evidence="2" id="KW-1185">Reference proteome</keyword>
<dbReference type="InterPro" id="IPR036397">
    <property type="entry name" value="RNaseH_sf"/>
</dbReference>
<dbReference type="OrthoDB" id="2753252at2759"/>
<name>A0A9Q3FMA1_9BASI</name>
<dbReference type="Proteomes" id="UP000765509">
    <property type="component" value="Unassembled WGS sequence"/>
</dbReference>
<evidence type="ECO:0008006" key="3">
    <source>
        <dbReference type="Google" id="ProtNLM"/>
    </source>
</evidence>
<sequence>MPQSLDEGTRGQIVGMRAAGASIQTISNHLQVPPTTVHDTICKHQEHGHLKSLPIPGRPRKLNDRDLCQLARVVKQNRCNNLAKIKNLIAIDVSINTLRIAIHKDLGKQSCIAVKKPYLSPVHMEQQLNFAQQHLNWTMEQWSRVIWTDESSFELGKWSTRTQVWCTPQEKYELESMTVNHQSGQRSFM</sequence>
<organism evidence="1 2">
    <name type="scientific">Austropuccinia psidii MF-1</name>
    <dbReference type="NCBI Taxonomy" id="1389203"/>
    <lineage>
        <taxon>Eukaryota</taxon>
        <taxon>Fungi</taxon>
        <taxon>Dikarya</taxon>
        <taxon>Basidiomycota</taxon>
        <taxon>Pucciniomycotina</taxon>
        <taxon>Pucciniomycetes</taxon>
        <taxon>Pucciniales</taxon>
        <taxon>Sphaerophragmiaceae</taxon>
        <taxon>Austropuccinia</taxon>
    </lineage>
</organism>
<accession>A0A9Q3FMA1</accession>
<dbReference type="InterPro" id="IPR009057">
    <property type="entry name" value="Homeodomain-like_sf"/>
</dbReference>